<comment type="similarity">
    <text evidence="1">Belongs to the sigma-70 factor family. ECF subfamily.</text>
</comment>
<dbReference type="PANTHER" id="PTHR43133">
    <property type="entry name" value="RNA POLYMERASE ECF-TYPE SIGMA FACTO"/>
    <property type="match status" value="1"/>
</dbReference>
<dbReference type="NCBIfam" id="TIGR02937">
    <property type="entry name" value="sigma70-ECF"/>
    <property type="match status" value="1"/>
</dbReference>
<comment type="caution">
    <text evidence="8">The sequence shown here is derived from an EMBL/GenBank/DDBJ whole genome shotgun (WGS) entry which is preliminary data.</text>
</comment>
<evidence type="ECO:0000313" key="8">
    <source>
        <dbReference type="EMBL" id="GGG85917.1"/>
    </source>
</evidence>
<evidence type="ECO:0000256" key="2">
    <source>
        <dbReference type="ARBA" id="ARBA00023015"/>
    </source>
</evidence>
<dbReference type="GO" id="GO:0006352">
    <property type="term" value="P:DNA-templated transcription initiation"/>
    <property type="evidence" value="ECO:0007669"/>
    <property type="project" value="InterPro"/>
</dbReference>
<keyword evidence="3" id="KW-0731">Sigma factor</keyword>
<accession>A0A917HQD4</accession>
<dbReference type="SUPFAM" id="SSF88946">
    <property type="entry name" value="Sigma2 domain of RNA polymerase sigma factors"/>
    <property type="match status" value="1"/>
</dbReference>
<evidence type="ECO:0000256" key="1">
    <source>
        <dbReference type="ARBA" id="ARBA00010641"/>
    </source>
</evidence>
<evidence type="ECO:0000256" key="4">
    <source>
        <dbReference type="ARBA" id="ARBA00023125"/>
    </source>
</evidence>
<reference evidence="8" key="1">
    <citation type="journal article" date="2014" name="Int. J. Syst. Evol. Microbiol.">
        <title>Complete genome sequence of Corynebacterium casei LMG S-19264T (=DSM 44701T), isolated from a smear-ripened cheese.</title>
        <authorList>
            <consortium name="US DOE Joint Genome Institute (JGI-PGF)"/>
            <person name="Walter F."/>
            <person name="Albersmeier A."/>
            <person name="Kalinowski J."/>
            <person name="Ruckert C."/>
        </authorList>
    </citation>
    <scope>NUCLEOTIDE SEQUENCE</scope>
    <source>
        <strain evidence="8">CGMCC 1.12195</strain>
    </source>
</reference>
<reference evidence="8" key="2">
    <citation type="submission" date="2020-09" db="EMBL/GenBank/DDBJ databases">
        <authorList>
            <person name="Sun Q."/>
            <person name="Zhou Y."/>
        </authorList>
    </citation>
    <scope>NUCLEOTIDE SEQUENCE</scope>
    <source>
        <strain evidence="8">CGMCC 1.12195</strain>
    </source>
</reference>
<protein>
    <recommendedName>
        <fullName evidence="10">RNA polymerase sigma-70 factor, ECF subfamily</fullName>
    </recommendedName>
</protein>
<dbReference type="SUPFAM" id="SSF88659">
    <property type="entry name" value="Sigma3 and sigma4 domains of RNA polymerase sigma factors"/>
    <property type="match status" value="1"/>
</dbReference>
<dbReference type="PANTHER" id="PTHR43133:SF8">
    <property type="entry name" value="RNA POLYMERASE SIGMA FACTOR HI_1459-RELATED"/>
    <property type="match status" value="1"/>
</dbReference>
<dbReference type="InterPro" id="IPR036388">
    <property type="entry name" value="WH-like_DNA-bd_sf"/>
</dbReference>
<dbReference type="InterPro" id="IPR039425">
    <property type="entry name" value="RNA_pol_sigma-70-like"/>
</dbReference>
<dbReference type="InterPro" id="IPR013325">
    <property type="entry name" value="RNA_pol_sigma_r2"/>
</dbReference>
<name>A0A917HQD4_9SPHI</name>
<gene>
    <name evidence="8" type="ORF">GCM10007415_19190</name>
</gene>
<dbReference type="Gene3D" id="1.10.10.10">
    <property type="entry name" value="Winged helix-like DNA-binding domain superfamily/Winged helix DNA-binding domain"/>
    <property type="match status" value="1"/>
</dbReference>
<keyword evidence="4" id="KW-0238">DNA-binding</keyword>
<dbReference type="GO" id="GO:0016987">
    <property type="term" value="F:sigma factor activity"/>
    <property type="evidence" value="ECO:0007669"/>
    <property type="project" value="UniProtKB-KW"/>
</dbReference>
<feature type="domain" description="RNA polymerase sigma factor 70 region 4 type 2" evidence="7">
    <location>
        <begin position="136"/>
        <end position="187"/>
    </location>
</feature>
<dbReference type="Pfam" id="PF08281">
    <property type="entry name" value="Sigma70_r4_2"/>
    <property type="match status" value="1"/>
</dbReference>
<evidence type="ECO:0008006" key="10">
    <source>
        <dbReference type="Google" id="ProtNLM"/>
    </source>
</evidence>
<evidence type="ECO:0000313" key="9">
    <source>
        <dbReference type="Proteomes" id="UP000660862"/>
    </source>
</evidence>
<evidence type="ECO:0000259" key="6">
    <source>
        <dbReference type="Pfam" id="PF04542"/>
    </source>
</evidence>
<proteinExistence type="inferred from homology"/>
<evidence type="ECO:0000256" key="5">
    <source>
        <dbReference type="ARBA" id="ARBA00023163"/>
    </source>
</evidence>
<dbReference type="EMBL" id="BMER01000001">
    <property type="protein sequence ID" value="GGG85917.1"/>
    <property type="molecule type" value="Genomic_DNA"/>
</dbReference>
<dbReference type="CDD" id="cd06171">
    <property type="entry name" value="Sigma70_r4"/>
    <property type="match status" value="1"/>
</dbReference>
<feature type="domain" description="RNA polymerase sigma-70 region 2" evidence="6">
    <location>
        <begin position="36"/>
        <end position="108"/>
    </location>
</feature>
<sequence length="201" mass="22919">MSFNIRYLKGKQALSLESAVRSCAQNGDERSKEFIYKNCYGYVRAITMRYVKNEYDAEELTNESFIRAFGKVGTFSSGDAGERFEKSFRAWLARIAVNISIDFLRAQKQFVPLDEINEGEIQQQSVAVSGDLHVEDIMKLLAQLPEIQRAIFNLYEVEGYSHEEVSVLLAIPESTSRTYLTRAKKKLRQLYLASTNITAGF</sequence>
<evidence type="ECO:0000256" key="3">
    <source>
        <dbReference type="ARBA" id="ARBA00023082"/>
    </source>
</evidence>
<dbReference type="InterPro" id="IPR014284">
    <property type="entry name" value="RNA_pol_sigma-70_dom"/>
</dbReference>
<dbReference type="InterPro" id="IPR013324">
    <property type="entry name" value="RNA_pol_sigma_r3/r4-like"/>
</dbReference>
<dbReference type="Gene3D" id="1.10.1740.10">
    <property type="match status" value="1"/>
</dbReference>
<dbReference type="InterPro" id="IPR007627">
    <property type="entry name" value="RNA_pol_sigma70_r2"/>
</dbReference>
<keyword evidence="9" id="KW-1185">Reference proteome</keyword>
<dbReference type="Pfam" id="PF04542">
    <property type="entry name" value="Sigma70_r2"/>
    <property type="match status" value="1"/>
</dbReference>
<keyword evidence="5" id="KW-0804">Transcription</keyword>
<dbReference type="RefSeq" id="WP_188505650.1">
    <property type="nucleotide sequence ID" value="NZ_BMER01000001.1"/>
</dbReference>
<evidence type="ECO:0000259" key="7">
    <source>
        <dbReference type="Pfam" id="PF08281"/>
    </source>
</evidence>
<keyword evidence="2" id="KW-0805">Transcription regulation</keyword>
<dbReference type="GO" id="GO:0003677">
    <property type="term" value="F:DNA binding"/>
    <property type="evidence" value="ECO:0007669"/>
    <property type="project" value="UniProtKB-KW"/>
</dbReference>
<organism evidence="8 9">
    <name type="scientific">Parapedobacter pyrenivorans</name>
    <dbReference type="NCBI Taxonomy" id="1305674"/>
    <lineage>
        <taxon>Bacteria</taxon>
        <taxon>Pseudomonadati</taxon>
        <taxon>Bacteroidota</taxon>
        <taxon>Sphingobacteriia</taxon>
        <taxon>Sphingobacteriales</taxon>
        <taxon>Sphingobacteriaceae</taxon>
        <taxon>Parapedobacter</taxon>
    </lineage>
</organism>
<dbReference type="Proteomes" id="UP000660862">
    <property type="component" value="Unassembled WGS sequence"/>
</dbReference>
<dbReference type="InterPro" id="IPR013249">
    <property type="entry name" value="RNA_pol_sigma70_r4_t2"/>
</dbReference>
<dbReference type="AlphaFoldDB" id="A0A917HQD4"/>